<dbReference type="InterPro" id="IPR003812">
    <property type="entry name" value="Fido"/>
</dbReference>
<evidence type="ECO:0000256" key="1">
    <source>
        <dbReference type="ARBA" id="ARBA00022679"/>
    </source>
</evidence>
<dbReference type="PANTHER" id="PTHR39560">
    <property type="entry name" value="PROTEIN ADENYLYLTRANSFERASE FIC-RELATED"/>
    <property type="match status" value="1"/>
</dbReference>
<dbReference type="SUPFAM" id="SSF140931">
    <property type="entry name" value="Fic-like"/>
    <property type="match status" value="1"/>
</dbReference>
<dbReference type="PROSITE" id="PS51459">
    <property type="entry name" value="FIDO"/>
    <property type="match status" value="1"/>
</dbReference>
<gene>
    <name evidence="10" type="ORF">FHR90_003449</name>
</gene>
<dbReference type="EC" id="2.7.7.108" evidence="5"/>
<accession>A0A839V0B1</accession>
<keyword evidence="11" id="KW-1185">Reference proteome</keyword>
<evidence type="ECO:0000256" key="4">
    <source>
        <dbReference type="ARBA" id="ARBA00022840"/>
    </source>
</evidence>
<evidence type="ECO:0000256" key="3">
    <source>
        <dbReference type="ARBA" id="ARBA00022741"/>
    </source>
</evidence>
<comment type="catalytic activity">
    <reaction evidence="6">
        <text>L-threonyl-[protein] + ATP = 3-O-(5'-adenylyl)-L-threonyl-[protein] + diphosphate</text>
        <dbReference type="Rhea" id="RHEA:54292"/>
        <dbReference type="Rhea" id="RHEA-COMP:11060"/>
        <dbReference type="Rhea" id="RHEA-COMP:13847"/>
        <dbReference type="ChEBI" id="CHEBI:30013"/>
        <dbReference type="ChEBI" id="CHEBI:30616"/>
        <dbReference type="ChEBI" id="CHEBI:33019"/>
        <dbReference type="ChEBI" id="CHEBI:138113"/>
        <dbReference type="EC" id="2.7.7.108"/>
    </reaction>
</comment>
<comment type="catalytic activity">
    <reaction evidence="7">
        <text>L-tyrosyl-[protein] + ATP = O-(5'-adenylyl)-L-tyrosyl-[protein] + diphosphate</text>
        <dbReference type="Rhea" id="RHEA:54288"/>
        <dbReference type="Rhea" id="RHEA-COMP:10136"/>
        <dbReference type="Rhea" id="RHEA-COMP:13846"/>
        <dbReference type="ChEBI" id="CHEBI:30616"/>
        <dbReference type="ChEBI" id="CHEBI:33019"/>
        <dbReference type="ChEBI" id="CHEBI:46858"/>
        <dbReference type="ChEBI" id="CHEBI:83624"/>
        <dbReference type="EC" id="2.7.7.108"/>
    </reaction>
</comment>
<evidence type="ECO:0000259" key="9">
    <source>
        <dbReference type="PROSITE" id="PS51459"/>
    </source>
</evidence>
<evidence type="ECO:0000256" key="7">
    <source>
        <dbReference type="ARBA" id="ARBA00048696"/>
    </source>
</evidence>
<proteinExistence type="predicted"/>
<evidence type="ECO:0000313" key="10">
    <source>
        <dbReference type="EMBL" id="MBB3175587.1"/>
    </source>
</evidence>
<sequence length="341" mass="37191">MAQGGHTYTYPNTSDDPDRRDVLRNRMGLRTHSELRVEEYRRTSERLLDILDGAGPRGAFDADHLKAIHKYLFDDVYEWAGRTRNERPVVDGFPVEPIGAMSKNGNAFLHGSRIEMGLTEALRPIANPDVLRGSTAEQFADVAGRVLAELNYVHPFREGNGRTQEAFISELGRQFGHDVDLSVITKARMINASIAVAADPSHPAMRQLLADATIPARAEALRDVLTELRAAGVETRDYPIRTGRPSETLSGDILTTGPQVVSIVTPSGVFVVPAKDVPAPKPGTDTVLMTVRSTFESLAQAKVEQQRSGYWTGLAAKASSSAATSPPTETETARPRPKLKP</sequence>
<reference evidence="10 11" key="1">
    <citation type="submission" date="2020-08" db="EMBL/GenBank/DDBJ databases">
        <title>Genomic Encyclopedia of Type Strains, Phase III (KMG-III): the genomes of soil and plant-associated and newly described type strains.</title>
        <authorList>
            <person name="Whitman W."/>
        </authorList>
    </citation>
    <scope>NUCLEOTIDE SEQUENCE [LARGE SCALE GENOMIC DNA]</scope>
    <source>
        <strain evidence="10 11">CECT 8088</strain>
    </source>
</reference>
<evidence type="ECO:0000256" key="2">
    <source>
        <dbReference type="ARBA" id="ARBA00022695"/>
    </source>
</evidence>
<dbReference type="Proteomes" id="UP000557688">
    <property type="component" value="Unassembled WGS sequence"/>
</dbReference>
<dbReference type="Pfam" id="PF02661">
    <property type="entry name" value="Fic"/>
    <property type="match status" value="1"/>
</dbReference>
<feature type="compositionally biased region" description="Low complexity" evidence="8">
    <location>
        <begin position="315"/>
        <end position="330"/>
    </location>
</feature>
<evidence type="ECO:0000256" key="8">
    <source>
        <dbReference type="SAM" id="MobiDB-lite"/>
    </source>
</evidence>
<dbReference type="EMBL" id="JACHXV010000050">
    <property type="protein sequence ID" value="MBB3175587.1"/>
    <property type="molecule type" value="Genomic_DNA"/>
</dbReference>
<keyword evidence="4" id="KW-0067">ATP-binding</keyword>
<dbReference type="PANTHER" id="PTHR39560:SF1">
    <property type="entry name" value="PROTEIN ADENYLYLTRANSFERASE FIC-RELATED"/>
    <property type="match status" value="1"/>
</dbReference>
<dbReference type="RefSeq" id="WP_266152846.1">
    <property type="nucleotide sequence ID" value="NZ_JABXXQ010000207.1"/>
</dbReference>
<dbReference type="Gene3D" id="1.10.3290.10">
    <property type="entry name" value="Fido-like domain"/>
    <property type="match status" value="1"/>
</dbReference>
<evidence type="ECO:0000256" key="6">
    <source>
        <dbReference type="ARBA" id="ARBA00047939"/>
    </source>
</evidence>
<name>A0A839V0B1_9PROT</name>
<comment type="caution">
    <text evidence="10">The sequence shown here is derived from an EMBL/GenBank/DDBJ whole genome shotgun (WGS) entry which is preliminary data.</text>
</comment>
<feature type="region of interest" description="Disordered" evidence="8">
    <location>
        <begin position="314"/>
        <end position="341"/>
    </location>
</feature>
<evidence type="ECO:0000313" key="11">
    <source>
        <dbReference type="Proteomes" id="UP000557688"/>
    </source>
</evidence>
<dbReference type="AlphaFoldDB" id="A0A839V0B1"/>
<evidence type="ECO:0000256" key="5">
    <source>
        <dbReference type="ARBA" id="ARBA00034531"/>
    </source>
</evidence>
<keyword evidence="1" id="KW-0808">Transferase</keyword>
<dbReference type="GO" id="GO:0051302">
    <property type="term" value="P:regulation of cell division"/>
    <property type="evidence" value="ECO:0007669"/>
    <property type="project" value="TreeGrafter"/>
</dbReference>
<feature type="domain" description="Fido" evidence="9">
    <location>
        <begin position="60"/>
        <end position="211"/>
    </location>
</feature>
<organism evidence="10 11">
    <name type="scientific">Endobacter medicaginis</name>
    <dbReference type="NCBI Taxonomy" id="1181271"/>
    <lineage>
        <taxon>Bacteria</taxon>
        <taxon>Pseudomonadati</taxon>
        <taxon>Pseudomonadota</taxon>
        <taxon>Alphaproteobacteria</taxon>
        <taxon>Acetobacterales</taxon>
        <taxon>Acetobacteraceae</taxon>
        <taxon>Endobacter</taxon>
    </lineage>
</organism>
<dbReference type="InterPro" id="IPR036597">
    <property type="entry name" value="Fido-like_dom_sf"/>
</dbReference>
<keyword evidence="2" id="KW-0548">Nucleotidyltransferase</keyword>
<feature type="region of interest" description="Disordered" evidence="8">
    <location>
        <begin position="1"/>
        <end position="20"/>
    </location>
</feature>
<dbReference type="GO" id="GO:0070733">
    <property type="term" value="F:AMPylase activity"/>
    <property type="evidence" value="ECO:0007669"/>
    <property type="project" value="UniProtKB-EC"/>
</dbReference>
<dbReference type="GO" id="GO:0005524">
    <property type="term" value="F:ATP binding"/>
    <property type="evidence" value="ECO:0007669"/>
    <property type="project" value="UniProtKB-KW"/>
</dbReference>
<keyword evidence="3" id="KW-0547">Nucleotide-binding</keyword>
<protein>
    <recommendedName>
        <fullName evidence="5">protein adenylyltransferase</fullName>
        <ecNumber evidence="5">2.7.7.108</ecNumber>
    </recommendedName>
</protein>